<dbReference type="EMBL" id="CP063412">
    <property type="protein sequence ID" value="QSZ37204.1"/>
    <property type="molecule type" value="Genomic_DNA"/>
</dbReference>
<feature type="domain" description="Aminoacyl-tRNA synthetase class I anticodon-binding" evidence="13">
    <location>
        <begin position="565"/>
        <end position="596"/>
    </location>
</feature>
<evidence type="ECO:0000256" key="7">
    <source>
        <dbReference type="ARBA" id="ARBA00022917"/>
    </source>
</evidence>
<name>A0A8A3PQP7_9HELO</name>
<evidence type="ECO:0000256" key="8">
    <source>
        <dbReference type="ARBA" id="ARBA00023146"/>
    </source>
</evidence>
<dbReference type="InterPro" id="IPR049940">
    <property type="entry name" value="GluQ/Sye"/>
</dbReference>
<dbReference type="GO" id="GO:0005524">
    <property type="term" value="F:ATP binding"/>
    <property type="evidence" value="ECO:0007669"/>
    <property type="project" value="UniProtKB-KW"/>
</dbReference>
<feature type="domain" description="Glutamyl/glutaminyl-tRNA synthetase class Ib catalytic" evidence="12">
    <location>
        <begin position="60"/>
        <end position="366"/>
    </location>
</feature>
<dbReference type="Gene3D" id="3.40.50.620">
    <property type="entry name" value="HUPs"/>
    <property type="match status" value="1"/>
</dbReference>
<dbReference type="PANTHER" id="PTHR43311">
    <property type="entry name" value="GLUTAMATE--TRNA LIGASE"/>
    <property type="match status" value="1"/>
</dbReference>
<keyword evidence="8 11" id="KW-0030">Aminoacyl-tRNA synthetase</keyword>
<keyword evidence="5 11" id="KW-0547">Nucleotide-binding</keyword>
<keyword evidence="7 11" id="KW-0648">Protein biosynthesis</keyword>
<dbReference type="SUPFAM" id="SSF48163">
    <property type="entry name" value="An anticodon-binding domain of class I aminoacyl-tRNA synthetases"/>
    <property type="match status" value="1"/>
</dbReference>
<evidence type="ECO:0000256" key="4">
    <source>
        <dbReference type="ARBA" id="ARBA00022598"/>
    </source>
</evidence>
<comment type="subcellular location">
    <subcellularLocation>
        <location evidence="1">Mitochondrion</location>
    </subcellularLocation>
</comment>
<dbReference type="CDD" id="cd00808">
    <property type="entry name" value="GluRS_core"/>
    <property type="match status" value="1"/>
</dbReference>
<reference evidence="14" key="1">
    <citation type="submission" date="2020-10" db="EMBL/GenBank/DDBJ databases">
        <title>Genome Sequence of Monilinia vaccinii-corymbosi Sheds Light on Mummy Berry Disease Infection of Blueberry and Mating Type.</title>
        <authorList>
            <person name="Yow A.G."/>
            <person name="Zhang Y."/>
            <person name="Bansal K."/>
            <person name="Eacker S.M."/>
            <person name="Sullivan S."/>
            <person name="Liachko I."/>
            <person name="Cubeta M.A."/>
            <person name="Rollins J.A."/>
            <person name="Ashrafi H."/>
        </authorList>
    </citation>
    <scope>NUCLEOTIDE SEQUENCE</scope>
    <source>
        <strain evidence="14">RL-1</strain>
    </source>
</reference>
<evidence type="ECO:0000256" key="1">
    <source>
        <dbReference type="ARBA" id="ARBA00004173"/>
    </source>
</evidence>
<evidence type="ECO:0000259" key="13">
    <source>
        <dbReference type="Pfam" id="PF19269"/>
    </source>
</evidence>
<evidence type="ECO:0000256" key="11">
    <source>
        <dbReference type="RuleBase" id="RU363037"/>
    </source>
</evidence>
<dbReference type="AlphaFoldDB" id="A0A8A3PQP7"/>
<evidence type="ECO:0000256" key="9">
    <source>
        <dbReference type="ARBA" id="ARBA00030865"/>
    </source>
</evidence>
<proteinExistence type="inferred from homology"/>
<dbReference type="InterPro" id="IPR020751">
    <property type="entry name" value="aa-tRNA-synth_I_codon-bd_sub2"/>
</dbReference>
<dbReference type="InterPro" id="IPR033910">
    <property type="entry name" value="GluRS_core"/>
</dbReference>
<dbReference type="Pfam" id="PF19269">
    <property type="entry name" value="Anticodon_2"/>
    <property type="match status" value="1"/>
</dbReference>
<dbReference type="InterPro" id="IPR004527">
    <property type="entry name" value="Glu-tRNA-ligase_bac/mito"/>
</dbReference>
<gene>
    <name evidence="14" type="ORF">DSL72_009298</name>
</gene>
<dbReference type="GO" id="GO:0005739">
    <property type="term" value="C:mitochondrion"/>
    <property type="evidence" value="ECO:0007669"/>
    <property type="project" value="UniProtKB-SubCell"/>
</dbReference>
<dbReference type="GO" id="GO:0006424">
    <property type="term" value="P:glutamyl-tRNA aminoacylation"/>
    <property type="evidence" value="ECO:0007669"/>
    <property type="project" value="InterPro"/>
</dbReference>
<evidence type="ECO:0000256" key="10">
    <source>
        <dbReference type="ARBA" id="ARBA00072917"/>
    </source>
</evidence>
<sequence length="620" mass="69907">MRFSSLSLTRNTGQRIWKSNVCPICRRYASTEANGSERPLVNHGDSLSTASIKLRDGGPVRTRFAPSPTGNLHLGSLRTALFNFLLAKATGGQFLLRIEDTDTDRTVPGAEERLYRDLEWAGIQWDEGPKVGGPFAPYRQSERKAMYWEHAQILVEADFGYRCFCSSQRLHDLRVYQSNKGLPQSYDGTCRRIPKDQSDEMASRGVPHVIRLKVPEFWPGFKDEVYGNIQSKLTRDPRSEYKQFQDPIMVKSDGFPTYHLANVVDDHLMKITHVVRGSEWIPSTHMHIAMYQAFGWEPPTFAHVGLLLDKDRKKLSKRDGAIDIAAYRDAGYFPETVVNFVALLGWSHNRSHDIMGMQKLIDTASMKYTRGDSVVAFAKLNFLQKKHAARYKELRESDEPIPPSQDLLELAAKPVLEGMKTLPNFEDLTFYNCEDTDAAKANYILSIICAGIQNYSLPGAFYANNKYFFTSPTPKELESKPPPHKLHDAPSGTIHPIPEDFTESFEGFSSPTITNWTAGEIKGFINLIIDQGAMMSTAELTTAKNYKDGAEKVLKRSWTKLVHGYIRWAIAGGQTGPDGAEIMAILGKEESLRRFKVAGKIMEEHVRMLAEESNNPEQKV</sequence>
<dbReference type="Pfam" id="PF00749">
    <property type="entry name" value="tRNA-synt_1c"/>
    <property type="match status" value="1"/>
</dbReference>
<dbReference type="PRINTS" id="PR00987">
    <property type="entry name" value="TRNASYNTHGLU"/>
</dbReference>
<evidence type="ECO:0000259" key="12">
    <source>
        <dbReference type="Pfam" id="PF00749"/>
    </source>
</evidence>
<dbReference type="GO" id="GO:0004818">
    <property type="term" value="F:glutamate-tRNA ligase activity"/>
    <property type="evidence" value="ECO:0007669"/>
    <property type="project" value="UniProtKB-EC"/>
</dbReference>
<evidence type="ECO:0000256" key="5">
    <source>
        <dbReference type="ARBA" id="ARBA00022741"/>
    </source>
</evidence>
<keyword evidence="4 11" id="KW-0436">Ligase</keyword>
<dbReference type="FunFam" id="3.40.50.620:FF:000045">
    <property type="entry name" value="Glutamate--tRNA ligase, mitochondrial"/>
    <property type="match status" value="1"/>
</dbReference>
<dbReference type="InterPro" id="IPR020058">
    <property type="entry name" value="Glu/Gln-tRNA-synth_Ib_cat-dom"/>
</dbReference>
<dbReference type="EC" id="6.1.1.17" evidence="3"/>
<dbReference type="OrthoDB" id="428822at2759"/>
<dbReference type="PANTHER" id="PTHR43311:SF2">
    <property type="entry name" value="GLUTAMATE--TRNA LIGASE, MITOCHONDRIAL-RELATED"/>
    <property type="match status" value="1"/>
</dbReference>
<dbReference type="InterPro" id="IPR000924">
    <property type="entry name" value="Glu/Gln-tRNA-synth"/>
</dbReference>
<evidence type="ECO:0000313" key="15">
    <source>
        <dbReference type="Proteomes" id="UP000672032"/>
    </source>
</evidence>
<evidence type="ECO:0000313" key="14">
    <source>
        <dbReference type="EMBL" id="QSZ37204.1"/>
    </source>
</evidence>
<accession>A0A8A3PQP7</accession>
<dbReference type="NCBIfam" id="TIGR00464">
    <property type="entry name" value="gltX_bact"/>
    <property type="match status" value="1"/>
</dbReference>
<keyword evidence="6 11" id="KW-0067">ATP-binding</keyword>
<dbReference type="Proteomes" id="UP000672032">
    <property type="component" value="Chromosome 8"/>
</dbReference>
<dbReference type="GO" id="GO:0000049">
    <property type="term" value="F:tRNA binding"/>
    <property type="evidence" value="ECO:0007669"/>
    <property type="project" value="InterPro"/>
</dbReference>
<dbReference type="InterPro" id="IPR008925">
    <property type="entry name" value="aa_tRNA-synth_I_cd-bd_sf"/>
</dbReference>
<dbReference type="HAMAP" id="MF_00022">
    <property type="entry name" value="Glu_tRNA_synth_type1"/>
    <property type="match status" value="1"/>
</dbReference>
<dbReference type="InterPro" id="IPR014729">
    <property type="entry name" value="Rossmann-like_a/b/a_fold"/>
</dbReference>
<dbReference type="InterPro" id="IPR045462">
    <property type="entry name" value="aa-tRNA-synth_I_cd-bd"/>
</dbReference>
<dbReference type="Gene3D" id="1.10.10.350">
    <property type="match status" value="1"/>
</dbReference>
<evidence type="ECO:0000256" key="6">
    <source>
        <dbReference type="ARBA" id="ARBA00022840"/>
    </source>
</evidence>
<protein>
    <recommendedName>
        <fullName evidence="10">Glutamate--tRNA ligase, mitochondrial</fullName>
        <ecNumber evidence="3">6.1.1.17</ecNumber>
    </recommendedName>
    <alternativeName>
        <fullName evidence="9">Glutamyl-tRNA synthetase</fullName>
    </alternativeName>
</protein>
<keyword evidence="15" id="KW-1185">Reference proteome</keyword>
<evidence type="ECO:0000256" key="3">
    <source>
        <dbReference type="ARBA" id="ARBA00012835"/>
    </source>
</evidence>
<organism evidence="14 15">
    <name type="scientific">Monilinia vaccinii-corymbosi</name>
    <dbReference type="NCBI Taxonomy" id="61207"/>
    <lineage>
        <taxon>Eukaryota</taxon>
        <taxon>Fungi</taxon>
        <taxon>Dikarya</taxon>
        <taxon>Ascomycota</taxon>
        <taxon>Pezizomycotina</taxon>
        <taxon>Leotiomycetes</taxon>
        <taxon>Helotiales</taxon>
        <taxon>Sclerotiniaceae</taxon>
        <taxon>Monilinia</taxon>
    </lineage>
</organism>
<comment type="similarity">
    <text evidence="2">Belongs to the class-I aminoacyl-tRNA synthetase family. Glutamate--tRNA ligase type 1 subfamily.</text>
</comment>
<evidence type="ECO:0000256" key="2">
    <source>
        <dbReference type="ARBA" id="ARBA00007894"/>
    </source>
</evidence>
<dbReference type="GO" id="GO:0008270">
    <property type="term" value="F:zinc ion binding"/>
    <property type="evidence" value="ECO:0007669"/>
    <property type="project" value="InterPro"/>
</dbReference>
<dbReference type="SUPFAM" id="SSF52374">
    <property type="entry name" value="Nucleotidylyl transferase"/>
    <property type="match status" value="1"/>
</dbReference>